<dbReference type="PANTHER" id="PTHR37424:SF1">
    <property type="entry name" value="BACTERIOFERRITIN-ASSOCIATED FERREDOXIN"/>
    <property type="match status" value="1"/>
</dbReference>
<dbReference type="PANTHER" id="PTHR37424">
    <property type="entry name" value="BACTERIOFERRITIN-ASSOCIATED FERREDOXIN"/>
    <property type="match status" value="1"/>
</dbReference>
<dbReference type="GO" id="GO:0051537">
    <property type="term" value="F:2 iron, 2 sulfur cluster binding"/>
    <property type="evidence" value="ECO:0007669"/>
    <property type="project" value="UniProtKB-KW"/>
</dbReference>
<keyword evidence="2" id="KW-0001">2Fe-2S</keyword>
<dbReference type="Gene3D" id="1.10.10.1100">
    <property type="entry name" value="BFD-like [2Fe-2S]-binding domain"/>
    <property type="match status" value="1"/>
</dbReference>
<dbReference type="EMBL" id="CP000250">
    <property type="protein sequence ID" value="ABD06639.1"/>
    <property type="molecule type" value="Genomic_DNA"/>
</dbReference>
<reference evidence="10 11" key="1">
    <citation type="submission" date="2006-01" db="EMBL/GenBank/DDBJ databases">
        <title>Complete sequence of Rhodopseudomonas palustris HaA2.</title>
        <authorList>
            <consortium name="US DOE Joint Genome Institute"/>
            <person name="Copeland A."/>
            <person name="Lucas S."/>
            <person name="Lapidus A."/>
            <person name="Barry K."/>
            <person name="Detter J.C."/>
            <person name="Glavina T."/>
            <person name="Hammon N."/>
            <person name="Israni S."/>
            <person name="Pitluck S."/>
            <person name="Chain P."/>
            <person name="Malfatti S."/>
            <person name="Shin M."/>
            <person name="Vergez L."/>
            <person name="Schmutz J."/>
            <person name="Larimer F."/>
            <person name="Land M."/>
            <person name="Hauser L."/>
            <person name="Pelletier D.A."/>
            <person name="Kyrpides N."/>
            <person name="Anderson I."/>
            <person name="Oda Y."/>
            <person name="Harwood C.S."/>
            <person name="Richardson P."/>
        </authorList>
    </citation>
    <scope>NUCLEOTIDE SEQUENCE [LARGE SCALE GENOMIC DNA]</scope>
    <source>
        <strain evidence="10 11">HaA2</strain>
    </source>
</reference>
<keyword evidence="6" id="KW-0411">Iron-sulfur</keyword>
<evidence type="ECO:0000256" key="1">
    <source>
        <dbReference type="ARBA" id="ARBA00022448"/>
    </source>
</evidence>
<keyword evidence="5" id="KW-0408">Iron</keyword>
<dbReference type="InterPro" id="IPR007419">
    <property type="entry name" value="BFD-like_2Fe2S-bd_dom"/>
</dbReference>
<evidence type="ECO:0000256" key="5">
    <source>
        <dbReference type="ARBA" id="ARBA00023004"/>
    </source>
</evidence>
<proteinExistence type="inferred from homology"/>
<protein>
    <recommendedName>
        <fullName evidence="7">Bacterioferritin-associated ferredoxin</fullName>
    </recommendedName>
</protein>
<keyword evidence="4" id="KW-0249">Electron transport</keyword>
<dbReference type="STRING" id="316058.RPB_1931"/>
<evidence type="ECO:0000256" key="7">
    <source>
        <dbReference type="ARBA" id="ARBA00039386"/>
    </source>
</evidence>
<evidence type="ECO:0000256" key="4">
    <source>
        <dbReference type="ARBA" id="ARBA00022982"/>
    </source>
</evidence>
<evidence type="ECO:0000256" key="6">
    <source>
        <dbReference type="ARBA" id="ARBA00023014"/>
    </source>
</evidence>
<name>Q2IYS1_RHOP2</name>
<dbReference type="InterPro" id="IPR052371">
    <property type="entry name" value="BFD-associated_ferredoxin"/>
</dbReference>
<organism evidence="10 11">
    <name type="scientific">Rhodopseudomonas palustris (strain HaA2)</name>
    <dbReference type="NCBI Taxonomy" id="316058"/>
    <lineage>
        <taxon>Bacteria</taxon>
        <taxon>Pseudomonadati</taxon>
        <taxon>Pseudomonadota</taxon>
        <taxon>Alphaproteobacteria</taxon>
        <taxon>Hyphomicrobiales</taxon>
        <taxon>Nitrobacteraceae</taxon>
        <taxon>Rhodopseudomonas</taxon>
    </lineage>
</organism>
<evidence type="ECO:0000256" key="3">
    <source>
        <dbReference type="ARBA" id="ARBA00022723"/>
    </source>
</evidence>
<dbReference type="KEGG" id="rpb:RPB_1931"/>
<dbReference type="GO" id="GO:0046872">
    <property type="term" value="F:metal ion binding"/>
    <property type="evidence" value="ECO:0007669"/>
    <property type="project" value="UniProtKB-KW"/>
</dbReference>
<evidence type="ECO:0000313" key="10">
    <source>
        <dbReference type="EMBL" id="ABD06639.1"/>
    </source>
</evidence>
<dbReference type="eggNOG" id="COG2906">
    <property type="taxonomic scope" value="Bacteria"/>
</dbReference>
<comment type="similarity">
    <text evidence="8">Belongs to the Bfd family.</text>
</comment>
<keyword evidence="1" id="KW-0813">Transport</keyword>
<dbReference type="Pfam" id="PF04324">
    <property type="entry name" value="Fer2_BFD"/>
    <property type="match status" value="1"/>
</dbReference>
<dbReference type="OrthoDB" id="7428628at2"/>
<accession>Q2IYS1</accession>
<evidence type="ECO:0000256" key="2">
    <source>
        <dbReference type="ARBA" id="ARBA00022714"/>
    </source>
</evidence>
<keyword evidence="11" id="KW-1185">Reference proteome</keyword>
<evidence type="ECO:0000313" key="11">
    <source>
        <dbReference type="Proteomes" id="UP000008809"/>
    </source>
</evidence>
<keyword evidence="3" id="KW-0479">Metal-binding</keyword>
<feature type="domain" description="BFD-like [2Fe-2S]-binding" evidence="9">
    <location>
        <begin position="2"/>
        <end position="53"/>
    </location>
</feature>
<dbReference type="HOGENOM" id="CLU_159205_0_1_5"/>
<gene>
    <name evidence="10" type="ordered locus">RPB_1931</name>
</gene>
<sequence>MIVCSCNVLTDHDVRSALNPDGGNARSAGEVHRCLGCSRQCGRCMHTIRKIMNDTGCSAAHAHAHAHVS</sequence>
<evidence type="ECO:0000256" key="8">
    <source>
        <dbReference type="ARBA" id="ARBA00046332"/>
    </source>
</evidence>
<evidence type="ECO:0000259" key="9">
    <source>
        <dbReference type="Pfam" id="PF04324"/>
    </source>
</evidence>
<dbReference type="RefSeq" id="WP_011440827.1">
    <property type="nucleotide sequence ID" value="NC_007778.1"/>
</dbReference>
<dbReference type="InterPro" id="IPR041854">
    <property type="entry name" value="BFD-like_2Fe2S-bd_dom_sf"/>
</dbReference>
<dbReference type="Proteomes" id="UP000008809">
    <property type="component" value="Chromosome"/>
</dbReference>
<dbReference type="AlphaFoldDB" id="Q2IYS1"/>